<evidence type="ECO:0000256" key="1">
    <source>
        <dbReference type="ARBA" id="ARBA00022737"/>
    </source>
</evidence>
<dbReference type="PANTHER" id="PTHR36766">
    <property type="entry name" value="PLANT BROAD-SPECTRUM MILDEW RESISTANCE PROTEIN RPW8"/>
    <property type="match status" value="1"/>
</dbReference>
<dbReference type="Gene3D" id="1.10.10.10">
    <property type="entry name" value="Winged helix-like DNA-binding domain superfamily/Winged helix DNA-binding domain"/>
    <property type="match status" value="1"/>
</dbReference>
<dbReference type="InterPro" id="IPR027417">
    <property type="entry name" value="P-loop_NTPase"/>
</dbReference>
<dbReference type="Gene3D" id="1.10.8.430">
    <property type="entry name" value="Helical domain of apoptotic protease-activating factors"/>
    <property type="match status" value="1"/>
</dbReference>
<dbReference type="EMBL" id="BQKI01000077">
    <property type="protein sequence ID" value="GJN24681.1"/>
    <property type="molecule type" value="Genomic_DNA"/>
</dbReference>
<keyword evidence="6" id="KW-1185">Reference proteome</keyword>
<dbReference type="Pfam" id="PF23559">
    <property type="entry name" value="WHD_DRP"/>
    <property type="match status" value="1"/>
</dbReference>
<evidence type="ECO:0000313" key="5">
    <source>
        <dbReference type="EMBL" id="GJN24681.1"/>
    </source>
</evidence>
<dbReference type="InterPro" id="IPR042197">
    <property type="entry name" value="Apaf_helical"/>
</dbReference>
<keyword evidence="2" id="KW-0611">Plant defense</keyword>
<gene>
    <name evidence="5" type="primary">gb12436</name>
    <name evidence="5" type="ORF">PR202_gb12436</name>
</gene>
<name>A0AAV5EQ26_ELECO</name>
<keyword evidence="1" id="KW-0677">Repeat</keyword>
<dbReference type="AlphaFoldDB" id="A0AAV5EQ26"/>
<evidence type="ECO:0000313" key="6">
    <source>
        <dbReference type="Proteomes" id="UP001054889"/>
    </source>
</evidence>
<reference evidence="5" key="2">
    <citation type="submission" date="2021-12" db="EMBL/GenBank/DDBJ databases">
        <title>Resequencing data analysis of finger millet.</title>
        <authorList>
            <person name="Hatakeyama M."/>
            <person name="Aluri S."/>
            <person name="Balachadran M.T."/>
            <person name="Sivarajan S.R."/>
            <person name="Poveda L."/>
            <person name="Shimizu-Inatsugi R."/>
            <person name="Schlapbach R."/>
            <person name="Sreeman S.M."/>
            <person name="Shimizu K.K."/>
        </authorList>
    </citation>
    <scope>NUCLEOTIDE SEQUENCE</scope>
</reference>
<evidence type="ECO:0000259" key="4">
    <source>
        <dbReference type="Pfam" id="PF23559"/>
    </source>
</evidence>
<accession>A0AAV5EQ26</accession>
<evidence type="ECO:0008006" key="7">
    <source>
        <dbReference type="Google" id="ProtNLM"/>
    </source>
</evidence>
<organism evidence="5 6">
    <name type="scientific">Eleusine coracana subsp. coracana</name>
    <dbReference type="NCBI Taxonomy" id="191504"/>
    <lineage>
        <taxon>Eukaryota</taxon>
        <taxon>Viridiplantae</taxon>
        <taxon>Streptophyta</taxon>
        <taxon>Embryophyta</taxon>
        <taxon>Tracheophyta</taxon>
        <taxon>Spermatophyta</taxon>
        <taxon>Magnoliopsida</taxon>
        <taxon>Liliopsida</taxon>
        <taxon>Poales</taxon>
        <taxon>Poaceae</taxon>
        <taxon>PACMAD clade</taxon>
        <taxon>Chloridoideae</taxon>
        <taxon>Cynodonteae</taxon>
        <taxon>Eleusininae</taxon>
        <taxon>Eleusine</taxon>
    </lineage>
</organism>
<dbReference type="GO" id="GO:0043531">
    <property type="term" value="F:ADP binding"/>
    <property type="evidence" value="ECO:0007669"/>
    <property type="project" value="InterPro"/>
</dbReference>
<dbReference type="Proteomes" id="UP001054889">
    <property type="component" value="Unassembled WGS sequence"/>
</dbReference>
<dbReference type="InterPro" id="IPR036388">
    <property type="entry name" value="WH-like_DNA-bd_sf"/>
</dbReference>
<evidence type="ECO:0000259" key="3">
    <source>
        <dbReference type="Pfam" id="PF00931"/>
    </source>
</evidence>
<feature type="domain" description="NB-ARC" evidence="3">
    <location>
        <begin position="2"/>
        <end position="141"/>
    </location>
</feature>
<dbReference type="InterPro" id="IPR058922">
    <property type="entry name" value="WHD_DRP"/>
</dbReference>
<proteinExistence type="predicted"/>
<feature type="domain" description="Disease resistance protein winged helix" evidence="4">
    <location>
        <begin position="243"/>
        <end position="285"/>
    </location>
</feature>
<comment type="caution">
    <text evidence="5">The sequence shown here is derived from an EMBL/GenBank/DDBJ whole genome shotgun (WGS) entry which is preliminary data.</text>
</comment>
<dbReference type="SUPFAM" id="SSF52540">
    <property type="entry name" value="P-loop containing nucleoside triphosphate hydrolases"/>
    <property type="match status" value="1"/>
</dbReference>
<dbReference type="InterPro" id="IPR002182">
    <property type="entry name" value="NB-ARC"/>
</dbReference>
<protein>
    <recommendedName>
        <fullName evidence="7">NB-ARC domain-containing protein</fullName>
    </recommendedName>
</protein>
<evidence type="ECO:0000256" key="2">
    <source>
        <dbReference type="ARBA" id="ARBA00022821"/>
    </source>
</evidence>
<dbReference type="PANTHER" id="PTHR36766:SF73">
    <property type="entry name" value="NB-ARC DOMAIN-CONTAINING PROTEIN"/>
    <property type="match status" value="1"/>
</dbReference>
<dbReference type="PRINTS" id="PR00364">
    <property type="entry name" value="DISEASERSIST"/>
</dbReference>
<dbReference type="Gene3D" id="3.40.50.300">
    <property type="entry name" value="P-loop containing nucleotide triphosphate hydrolases"/>
    <property type="match status" value="1"/>
</dbReference>
<reference evidence="5" key="1">
    <citation type="journal article" date="2018" name="DNA Res.">
        <title>Multiple hybrid de novo genome assembly of finger millet, an orphan allotetraploid crop.</title>
        <authorList>
            <person name="Hatakeyama M."/>
            <person name="Aluri S."/>
            <person name="Balachadran M.T."/>
            <person name="Sivarajan S.R."/>
            <person name="Patrignani A."/>
            <person name="Gruter S."/>
            <person name="Poveda L."/>
            <person name="Shimizu-Inatsugi R."/>
            <person name="Baeten J."/>
            <person name="Francoijs K.J."/>
            <person name="Nataraja K.N."/>
            <person name="Reddy Y.A.N."/>
            <person name="Phadnis S."/>
            <person name="Ravikumar R.L."/>
            <person name="Schlapbach R."/>
            <person name="Sreeman S.M."/>
            <person name="Shimizu K.K."/>
        </authorList>
    </citation>
    <scope>NUCLEOTIDE SEQUENCE</scope>
</reference>
<sequence>MVLPIYGLGGMGKSTLAQLVYNDTQFKQYYDHRAWVCVSQEFDLKKIGRSIISQLSTDGGQHNTDTLQIQQCLDDMMLHGKKVLIVLDNIWEEDVSKLEKLKTMLHVDKKGNTVDVIVTTRSESIAKKICTNEPHKVSPLNDVCLDRLKRSSGFEHKSNKQKLEQIGLEIANKCGGVVLAAQALGYMLKTKDLHGWSEMNNSDIWNESSEVDNSQHMKVLSSLQLCYEGMLPTLRLCFSYCAIFPKGHDIHEDDLIHQWLALDFIKKPSEGKEFIKQLLGMSFLQHSKLPLVSYYTDATIFP</sequence>
<dbReference type="Pfam" id="PF00931">
    <property type="entry name" value="NB-ARC"/>
    <property type="match status" value="1"/>
</dbReference>